<dbReference type="Proteomes" id="UP000218263">
    <property type="component" value="Chromosome"/>
</dbReference>
<reference evidence="1 2" key="1">
    <citation type="submission" date="2015-12" db="EMBL/GenBank/DDBJ databases">
        <title>Genome sequence of Mucilaginibacter gotjawali.</title>
        <authorList>
            <person name="Lee J.S."/>
            <person name="Lee K.C."/>
            <person name="Kim K.K."/>
            <person name="Lee B.W."/>
        </authorList>
    </citation>
    <scope>NUCLEOTIDE SEQUENCE [LARGE SCALE GENOMIC DNA]</scope>
    <source>
        <strain evidence="1 2">SA3-7</strain>
    </source>
</reference>
<gene>
    <name evidence="1" type="ORF">MgSA37_03712</name>
</gene>
<dbReference type="EMBL" id="AP017313">
    <property type="protein sequence ID" value="BAU55523.1"/>
    <property type="molecule type" value="Genomic_DNA"/>
</dbReference>
<evidence type="ECO:0000313" key="2">
    <source>
        <dbReference type="Proteomes" id="UP000218263"/>
    </source>
</evidence>
<name>A0A110B444_9SPHI</name>
<dbReference type="AlphaFoldDB" id="A0A110B444"/>
<dbReference type="OrthoDB" id="963033at2"/>
<dbReference type="RefSeq" id="WP_096353884.1">
    <property type="nucleotide sequence ID" value="NZ_AP017313.1"/>
</dbReference>
<accession>A0A110B444</accession>
<keyword evidence="2" id="KW-1185">Reference proteome</keyword>
<protein>
    <submittedName>
        <fullName evidence="1">Uncharacterized protein</fullName>
    </submittedName>
</protein>
<proteinExistence type="predicted"/>
<evidence type="ECO:0000313" key="1">
    <source>
        <dbReference type="EMBL" id="BAU55523.1"/>
    </source>
</evidence>
<dbReference type="KEGG" id="mgot:MgSA37_03712"/>
<organism evidence="1 2">
    <name type="scientific">Mucilaginibacter gotjawali</name>
    <dbReference type="NCBI Taxonomy" id="1550579"/>
    <lineage>
        <taxon>Bacteria</taxon>
        <taxon>Pseudomonadati</taxon>
        <taxon>Bacteroidota</taxon>
        <taxon>Sphingobacteriia</taxon>
        <taxon>Sphingobacteriales</taxon>
        <taxon>Sphingobacteriaceae</taxon>
        <taxon>Mucilaginibacter</taxon>
    </lineage>
</organism>
<sequence>MRLVIDLDEKYKNLFYEVVKAANASIVEEEPGFWTTLPENVKAGIKKSQEQARNGQTKTYEEVKEILAAQ</sequence>